<feature type="transmembrane region" description="Helical" evidence="7">
    <location>
        <begin position="213"/>
        <end position="231"/>
    </location>
</feature>
<dbReference type="EMBL" id="UINC01197413">
    <property type="protein sequence ID" value="SVE14887.1"/>
    <property type="molecule type" value="Genomic_DNA"/>
</dbReference>
<feature type="transmembrane region" description="Helical" evidence="7">
    <location>
        <begin position="61"/>
        <end position="79"/>
    </location>
</feature>
<keyword evidence="3" id="KW-1003">Cell membrane</keyword>
<organism evidence="8">
    <name type="scientific">marine metagenome</name>
    <dbReference type="NCBI Taxonomy" id="408172"/>
    <lineage>
        <taxon>unclassified sequences</taxon>
        <taxon>metagenomes</taxon>
        <taxon>ecological metagenomes</taxon>
    </lineage>
</organism>
<dbReference type="SUPFAM" id="SSF103473">
    <property type="entry name" value="MFS general substrate transporter"/>
    <property type="match status" value="1"/>
</dbReference>
<evidence type="ECO:0000256" key="4">
    <source>
        <dbReference type="ARBA" id="ARBA00022692"/>
    </source>
</evidence>
<evidence type="ECO:0000256" key="1">
    <source>
        <dbReference type="ARBA" id="ARBA00004651"/>
    </source>
</evidence>
<sequence>GLIIWVSIPFVIAFSAGTFAIFYGVLFFLNPPELKIERAKTTGMVRDLIDGFQYSFSHQGISFLLISLSVTALFIRPYIDLLPGVSAQIFDLGAEGLSILLAATGLGAMLGAIWLAQRGRTDGLTNIFTWSLLISAISILLFIISGNIWVGAVLIAIVGFFIVLGAITSQTLIQSAVDTGIRARVISITMVLAWGLPAVGALGMGWIAEFLGLPFTLALGGALTVLLWLWAHRTGKQLAPILEGSLDP</sequence>
<dbReference type="PANTHER" id="PTHR23513:SF11">
    <property type="entry name" value="STAPHYLOFERRIN A TRANSPORTER"/>
    <property type="match status" value="1"/>
</dbReference>
<evidence type="ECO:0000256" key="6">
    <source>
        <dbReference type="ARBA" id="ARBA00023136"/>
    </source>
</evidence>
<feature type="non-terminal residue" evidence="8">
    <location>
        <position position="248"/>
    </location>
</feature>
<dbReference type="InterPro" id="IPR010290">
    <property type="entry name" value="TM_effector"/>
</dbReference>
<feature type="non-terminal residue" evidence="8">
    <location>
        <position position="1"/>
    </location>
</feature>
<keyword evidence="4 7" id="KW-0812">Transmembrane</keyword>
<evidence type="ECO:0008006" key="9">
    <source>
        <dbReference type="Google" id="ProtNLM"/>
    </source>
</evidence>
<protein>
    <recommendedName>
        <fullName evidence="9">Major facilitator superfamily (MFS) profile domain-containing protein</fullName>
    </recommendedName>
</protein>
<feature type="transmembrane region" description="Helical" evidence="7">
    <location>
        <begin position="185"/>
        <end position="207"/>
    </location>
</feature>
<evidence type="ECO:0000313" key="8">
    <source>
        <dbReference type="EMBL" id="SVE14887.1"/>
    </source>
</evidence>
<evidence type="ECO:0000256" key="3">
    <source>
        <dbReference type="ARBA" id="ARBA00022475"/>
    </source>
</evidence>
<comment type="subcellular location">
    <subcellularLocation>
        <location evidence="1">Cell membrane</location>
        <topology evidence="1">Multi-pass membrane protein</topology>
    </subcellularLocation>
</comment>
<accession>A0A383B440</accession>
<dbReference type="PANTHER" id="PTHR23513">
    <property type="entry name" value="INTEGRAL MEMBRANE EFFLUX PROTEIN-RELATED"/>
    <property type="match status" value="1"/>
</dbReference>
<gene>
    <name evidence="8" type="ORF">METZ01_LOCUS467741</name>
</gene>
<proteinExistence type="predicted"/>
<dbReference type="Pfam" id="PF05977">
    <property type="entry name" value="MFS_3"/>
    <property type="match status" value="1"/>
</dbReference>
<dbReference type="GO" id="GO:0005886">
    <property type="term" value="C:plasma membrane"/>
    <property type="evidence" value="ECO:0007669"/>
    <property type="project" value="UniProtKB-SubCell"/>
</dbReference>
<feature type="transmembrane region" description="Helical" evidence="7">
    <location>
        <begin position="123"/>
        <end position="144"/>
    </location>
</feature>
<dbReference type="AlphaFoldDB" id="A0A383B440"/>
<evidence type="ECO:0000256" key="7">
    <source>
        <dbReference type="SAM" id="Phobius"/>
    </source>
</evidence>
<keyword evidence="2" id="KW-0813">Transport</keyword>
<dbReference type="Gene3D" id="1.20.1250.20">
    <property type="entry name" value="MFS general substrate transporter like domains"/>
    <property type="match status" value="1"/>
</dbReference>
<evidence type="ECO:0000256" key="2">
    <source>
        <dbReference type="ARBA" id="ARBA00022448"/>
    </source>
</evidence>
<dbReference type="InterPro" id="IPR036259">
    <property type="entry name" value="MFS_trans_sf"/>
</dbReference>
<name>A0A383B440_9ZZZZ</name>
<feature type="transmembrane region" description="Helical" evidence="7">
    <location>
        <begin position="150"/>
        <end position="173"/>
    </location>
</feature>
<feature type="transmembrane region" description="Helical" evidence="7">
    <location>
        <begin position="99"/>
        <end position="116"/>
    </location>
</feature>
<keyword evidence="6 7" id="KW-0472">Membrane</keyword>
<feature type="transmembrane region" description="Helical" evidence="7">
    <location>
        <begin position="6"/>
        <end position="29"/>
    </location>
</feature>
<evidence type="ECO:0000256" key="5">
    <source>
        <dbReference type="ARBA" id="ARBA00022989"/>
    </source>
</evidence>
<keyword evidence="5 7" id="KW-1133">Transmembrane helix</keyword>
<reference evidence="8" key="1">
    <citation type="submission" date="2018-05" db="EMBL/GenBank/DDBJ databases">
        <authorList>
            <person name="Lanie J.A."/>
            <person name="Ng W.-L."/>
            <person name="Kazmierczak K.M."/>
            <person name="Andrzejewski T.M."/>
            <person name="Davidsen T.M."/>
            <person name="Wayne K.J."/>
            <person name="Tettelin H."/>
            <person name="Glass J.I."/>
            <person name="Rusch D."/>
            <person name="Podicherti R."/>
            <person name="Tsui H.-C.T."/>
            <person name="Winkler M.E."/>
        </authorList>
    </citation>
    <scope>NUCLEOTIDE SEQUENCE</scope>
</reference>